<dbReference type="GO" id="GO:0020037">
    <property type="term" value="F:heme binding"/>
    <property type="evidence" value="ECO:0007669"/>
    <property type="project" value="InterPro"/>
</dbReference>
<evidence type="ECO:0000256" key="3">
    <source>
        <dbReference type="ARBA" id="ARBA00022723"/>
    </source>
</evidence>
<evidence type="ECO:0000256" key="4">
    <source>
        <dbReference type="ARBA" id="ARBA00022982"/>
    </source>
</evidence>
<dbReference type="RefSeq" id="WP_273439988.1">
    <property type="nucleotide sequence ID" value="NZ_PKUN01000022.1"/>
</dbReference>
<evidence type="ECO:0000259" key="7">
    <source>
        <dbReference type="PROSITE" id="PS51007"/>
    </source>
</evidence>
<keyword evidence="3 6" id="KW-0479">Metal-binding</keyword>
<evidence type="ECO:0000313" key="8">
    <source>
        <dbReference type="EMBL" id="PLX61024.1"/>
    </source>
</evidence>
<dbReference type="PANTHER" id="PTHR37823:SF1">
    <property type="entry name" value="CYTOCHROME C-553-LIKE"/>
    <property type="match status" value="1"/>
</dbReference>
<dbReference type="GO" id="GO:0009055">
    <property type="term" value="F:electron transfer activity"/>
    <property type="evidence" value="ECO:0007669"/>
    <property type="project" value="InterPro"/>
</dbReference>
<evidence type="ECO:0000313" key="9">
    <source>
        <dbReference type="Proteomes" id="UP000235015"/>
    </source>
</evidence>
<dbReference type="Gene3D" id="1.10.760.10">
    <property type="entry name" value="Cytochrome c-like domain"/>
    <property type="match status" value="1"/>
</dbReference>
<dbReference type="PROSITE" id="PS51257">
    <property type="entry name" value="PROKAR_LIPOPROTEIN"/>
    <property type="match status" value="1"/>
</dbReference>
<dbReference type="InterPro" id="IPR009056">
    <property type="entry name" value="Cyt_c-like_dom"/>
</dbReference>
<evidence type="ECO:0000256" key="6">
    <source>
        <dbReference type="PROSITE-ProRule" id="PRU00433"/>
    </source>
</evidence>
<dbReference type="EMBL" id="PKUN01000022">
    <property type="protein sequence ID" value="PLX61024.1"/>
    <property type="molecule type" value="Genomic_DNA"/>
</dbReference>
<evidence type="ECO:0000256" key="2">
    <source>
        <dbReference type="ARBA" id="ARBA00022617"/>
    </source>
</evidence>
<keyword evidence="1" id="KW-0813">Transport</keyword>
<evidence type="ECO:0000256" key="5">
    <source>
        <dbReference type="ARBA" id="ARBA00023004"/>
    </source>
</evidence>
<accession>A0A2N6CV09</accession>
<reference evidence="8 9" key="1">
    <citation type="submission" date="2017-11" db="EMBL/GenBank/DDBJ databases">
        <title>Genome-resolved metagenomics identifies genetic mobility, metabolic interactions, and unexpected diversity in perchlorate-reducing communities.</title>
        <authorList>
            <person name="Barnum T.P."/>
            <person name="Figueroa I.A."/>
            <person name="Carlstrom C.I."/>
            <person name="Lucas L.N."/>
            <person name="Engelbrektson A.L."/>
            <person name="Coates J.D."/>
        </authorList>
    </citation>
    <scope>NUCLEOTIDE SEQUENCE [LARGE SCALE GENOMIC DNA]</scope>
    <source>
        <strain evidence="8">BM301</strain>
    </source>
</reference>
<dbReference type="PROSITE" id="PS51007">
    <property type="entry name" value="CYTC"/>
    <property type="match status" value="1"/>
</dbReference>
<dbReference type="GO" id="GO:0046872">
    <property type="term" value="F:metal ion binding"/>
    <property type="evidence" value="ECO:0007669"/>
    <property type="project" value="UniProtKB-KW"/>
</dbReference>
<feature type="domain" description="Cytochrome c" evidence="7">
    <location>
        <begin position="37"/>
        <end position="122"/>
    </location>
</feature>
<dbReference type="AlphaFoldDB" id="A0A2N6CV09"/>
<evidence type="ECO:0000256" key="1">
    <source>
        <dbReference type="ARBA" id="ARBA00022448"/>
    </source>
</evidence>
<dbReference type="Pfam" id="PF00034">
    <property type="entry name" value="Cytochrom_C"/>
    <property type="match status" value="1"/>
</dbReference>
<keyword evidence="2 6" id="KW-0349">Heme</keyword>
<dbReference type="InterPro" id="IPR036909">
    <property type="entry name" value="Cyt_c-like_dom_sf"/>
</dbReference>
<name>A0A2N6CV09_9GAMM</name>
<organism evidence="8 9">
    <name type="scientific">Sedimenticola selenatireducens</name>
    <dbReference type="NCBI Taxonomy" id="191960"/>
    <lineage>
        <taxon>Bacteria</taxon>
        <taxon>Pseudomonadati</taxon>
        <taxon>Pseudomonadota</taxon>
        <taxon>Gammaproteobacteria</taxon>
        <taxon>Chromatiales</taxon>
        <taxon>Sedimenticolaceae</taxon>
        <taxon>Sedimenticola</taxon>
    </lineage>
</organism>
<proteinExistence type="predicted"/>
<keyword evidence="4" id="KW-0249">Electron transport</keyword>
<dbReference type="SUPFAM" id="SSF46626">
    <property type="entry name" value="Cytochrome c"/>
    <property type="match status" value="1"/>
</dbReference>
<sequence length="129" mass="13992">MKKYLLFSLVIFLTACEAPDPAARRAALHLPPEGFVGDAAQGGALFVTNCSSCHGNNAQGTEQGPPLVNNVYRPAHHADFAFHMAVRDGVRQHHWGFGDMPAVPQITPEQTANVIAYIRQEQSKAGITR</sequence>
<comment type="caution">
    <text evidence="8">The sequence shown here is derived from an EMBL/GenBank/DDBJ whole genome shotgun (WGS) entry which is preliminary data.</text>
</comment>
<keyword evidence="5 6" id="KW-0408">Iron</keyword>
<protein>
    <submittedName>
        <fullName evidence="8">Cytochrome C</fullName>
    </submittedName>
</protein>
<dbReference type="PANTHER" id="PTHR37823">
    <property type="entry name" value="CYTOCHROME C-553-LIKE"/>
    <property type="match status" value="1"/>
</dbReference>
<dbReference type="Proteomes" id="UP000235015">
    <property type="component" value="Unassembled WGS sequence"/>
</dbReference>
<gene>
    <name evidence="8" type="ORF">C0630_13300</name>
</gene>
<dbReference type="InterPro" id="IPR051811">
    <property type="entry name" value="Cytochrome_c550/c551-like"/>
</dbReference>